<sequence>MATLTPENRRRRAKDDKDDDLDDADDFGALFEAPKRVALTAEQKVKLAEWYNIAETNLKIHQISEKKFEFLYFWVSVLPTLVLSSLTSVLSLLSDIFPNFQFWGLILATLSTLNGIIVGVSAFWKWQAKMEKGRFAAQEYDNLKQRLNLWRTKIEYNKMTFLMVLEEVEQTLNLGVFLNDIMKTCGPPDEYLVAKVKQEIAMQAFHAAKRLERRRQQVAGSAGAERKEDLQQQQI</sequence>
<reference evidence="3" key="1">
    <citation type="submission" date="2021-02" db="EMBL/GenBank/DDBJ databases">
        <authorList>
            <person name="Dougan E. K."/>
            <person name="Rhodes N."/>
            <person name="Thang M."/>
            <person name="Chan C."/>
        </authorList>
    </citation>
    <scope>NUCLEOTIDE SEQUENCE</scope>
</reference>
<dbReference type="OrthoDB" id="406255at2759"/>
<gene>
    <name evidence="3" type="ORF">SNAT2548_LOCUS19324</name>
</gene>
<feature type="region of interest" description="Disordered" evidence="1">
    <location>
        <begin position="216"/>
        <end position="235"/>
    </location>
</feature>
<accession>A0A812PPF4</accession>
<protein>
    <recommendedName>
        <fullName evidence="5">SMODS and SLOG-associating 2TM effector domain-containing protein</fullName>
    </recommendedName>
</protein>
<organism evidence="3 4">
    <name type="scientific">Symbiodinium natans</name>
    <dbReference type="NCBI Taxonomy" id="878477"/>
    <lineage>
        <taxon>Eukaryota</taxon>
        <taxon>Sar</taxon>
        <taxon>Alveolata</taxon>
        <taxon>Dinophyceae</taxon>
        <taxon>Suessiales</taxon>
        <taxon>Symbiodiniaceae</taxon>
        <taxon>Symbiodinium</taxon>
    </lineage>
</organism>
<dbReference type="Proteomes" id="UP000604046">
    <property type="component" value="Unassembled WGS sequence"/>
</dbReference>
<evidence type="ECO:0000313" key="4">
    <source>
        <dbReference type="Proteomes" id="UP000604046"/>
    </source>
</evidence>
<name>A0A812PPF4_9DINO</name>
<keyword evidence="2" id="KW-0812">Transmembrane</keyword>
<evidence type="ECO:0000256" key="2">
    <source>
        <dbReference type="SAM" id="Phobius"/>
    </source>
</evidence>
<evidence type="ECO:0000313" key="3">
    <source>
        <dbReference type="EMBL" id="CAE7360024.1"/>
    </source>
</evidence>
<keyword evidence="2" id="KW-0472">Membrane</keyword>
<feature type="region of interest" description="Disordered" evidence="1">
    <location>
        <begin position="1"/>
        <end position="23"/>
    </location>
</feature>
<keyword evidence="2" id="KW-1133">Transmembrane helix</keyword>
<evidence type="ECO:0008006" key="5">
    <source>
        <dbReference type="Google" id="ProtNLM"/>
    </source>
</evidence>
<dbReference type="AlphaFoldDB" id="A0A812PPF4"/>
<dbReference type="EMBL" id="CAJNDS010002173">
    <property type="protein sequence ID" value="CAE7360024.1"/>
    <property type="molecule type" value="Genomic_DNA"/>
</dbReference>
<feature type="transmembrane region" description="Helical" evidence="2">
    <location>
        <begin position="100"/>
        <end position="124"/>
    </location>
</feature>
<evidence type="ECO:0000256" key="1">
    <source>
        <dbReference type="SAM" id="MobiDB-lite"/>
    </source>
</evidence>
<proteinExistence type="predicted"/>
<feature type="compositionally biased region" description="Basic and acidic residues" evidence="1">
    <location>
        <begin position="224"/>
        <end position="235"/>
    </location>
</feature>
<keyword evidence="4" id="KW-1185">Reference proteome</keyword>
<comment type="caution">
    <text evidence="3">The sequence shown here is derived from an EMBL/GenBank/DDBJ whole genome shotgun (WGS) entry which is preliminary data.</text>
</comment>
<feature type="transmembrane region" description="Helical" evidence="2">
    <location>
        <begin position="71"/>
        <end position="94"/>
    </location>
</feature>